<dbReference type="GO" id="GO:0004672">
    <property type="term" value="F:protein kinase activity"/>
    <property type="evidence" value="ECO:0007669"/>
    <property type="project" value="InterPro"/>
</dbReference>
<dbReference type="GeneID" id="94349120"/>
<dbReference type="FunFam" id="1.10.510.10:FF:000571">
    <property type="entry name" value="Maternal embryonic leucine zipper kinase"/>
    <property type="match status" value="1"/>
</dbReference>
<dbReference type="GO" id="GO:0008017">
    <property type="term" value="F:microtubule binding"/>
    <property type="evidence" value="ECO:0007669"/>
    <property type="project" value="InterPro"/>
</dbReference>
<accession>A0A976IBP4</accession>
<dbReference type="PROSITE" id="PS00107">
    <property type="entry name" value="PROTEIN_KINASE_ATP"/>
    <property type="match status" value="1"/>
</dbReference>
<dbReference type="EMBL" id="SHOA02000001">
    <property type="protein sequence ID" value="TDH65912.1"/>
    <property type="molecule type" value="Genomic_DNA"/>
</dbReference>
<dbReference type="InterPro" id="IPR044591">
    <property type="entry name" value="RUK"/>
</dbReference>
<dbReference type="InterPro" id="IPR008271">
    <property type="entry name" value="Ser/Thr_kinase_AS"/>
</dbReference>
<dbReference type="SUPFAM" id="SSF56112">
    <property type="entry name" value="Protein kinase-like (PK-like)"/>
    <property type="match status" value="1"/>
</dbReference>
<evidence type="ECO:0000256" key="3">
    <source>
        <dbReference type="PROSITE-ProRule" id="PRU10141"/>
    </source>
</evidence>
<keyword evidence="6" id="KW-1185">Reference proteome</keyword>
<dbReference type="InterPro" id="IPR011009">
    <property type="entry name" value="Kinase-like_dom_sf"/>
</dbReference>
<evidence type="ECO:0000259" key="4">
    <source>
        <dbReference type="PROSITE" id="PS50011"/>
    </source>
</evidence>
<dbReference type="GO" id="GO:0005524">
    <property type="term" value="F:ATP binding"/>
    <property type="evidence" value="ECO:0007669"/>
    <property type="project" value="UniProtKB-UniRule"/>
</dbReference>
<dbReference type="PROSITE" id="PS50011">
    <property type="entry name" value="PROTEIN_KINASE_DOM"/>
    <property type="match status" value="1"/>
</dbReference>
<dbReference type="CDD" id="cd14010">
    <property type="entry name" value="STKc_ULK4"/>
    <property type="match status" value="1"/>
</dbReference>
<dbReference type="Proteomes" id="UP000294530">
    <property type="component" value="Unassembled WGS sequence"/>
</dbReference>
<dbReference type="PANTHER" id="PTHR46562">
    <property type="entry name" value="SERINE/THREONINE-KINASE ULK4-LIKE PROTEIN-RELATED"/>
    <property type="match status" value="1"/>
</dbReference>
<keyword evidence="1 3" id="KW-0547">Nucleotide-binding</keyword>
<proteinExistence type="predicted"/>
<dbReference type="InterPro" id="IPR000719">
    <property type="entry name" value="Prot_kinase_dom"/>
</dbReference>
<dbReference type="Gene3D" id="1.10.510.10">
    <property type="entry name" value="Transferase(Phosphotransferase) domain 1"/>
    <property type="match status" value="1"/>
</dbReference>
<protein>
    <recommendedName>
        <fullName evidence="4">Protein kinase domain-containing protein</fullName>
    </recommendedName>
</protein>
<name>A0A976IBP4_BRELC</name>
<organism evidence="5 6">
    <name type="scientific">Bremia lactucae</name>
    <name type="common">Lettuce downy mildew</name>
    <dbReference type="NCBI Taxonomy" id="4779"/>
    <lineage>
        <taxon>Eukaryota</taxon>
        <taxon>Sar</taxon>
        <taxon>Stramenopiles</taxon>
        <taxon>Oomycota</taxon>
        <taxon>Peronosporomycetes</taxon>
        <taxon>Peronosporales</taxon>
        <taxon>Peronosporaceae</taxon>
        <taxon>Bremia</taxon>
    </lineage>
</organism>
<evidence type="ECO:0000256" key="2">
    <source>
        <dbReference type="ARBA" id="ARBA00022840"/>
    </source>
</evidence>
<dbReference type="RefSeq" id="XP_067815411.1">
    <property type="nucleotide sequence ID" value="XM_067963449.1"/>
</dbReference>
<dbReference type="PANTHER" id="PTHR46562:SF1">
    <property type="entry name" value="SERINE_THREONINE-PROTEIN KINASE ULK4"/>
    <property type="match status" value="1"/>
</dbReference>
<dbReference type="InterPro" id="IPR017441">
    <property type="entry name" value="Protein_kinase_ATP_BS"/>
</dbReference>
<dbReference type="InterPro" id="IPR016024">
    <property type="entry name" value="ARM-type_fold"/>
</dbReference>
<comment type="caution">
    <text evidence="5">The sequence shown here is derived from an EMBL/GenBank/DDBJ whole genome shotgun (WGS) entry which is preliminary data.</text>
</comment>
<evidence type="ECO:0000313" key="6">
    <source>
        <dbReference type="Proteomes" id="UP000294530"/>
    </source>
</evidence>
<dbReference type="KEGG" id="blac:94349120"/>
<gene>
    <name evidence="5" type="ORF">CCR75_005368</name>
</gene>
<dbReference type="OrthoDB" id="24822at2759"/>
<feature type="domain" description="Protein kinase" evidence="4">
    <location>
        <begin position="4"/>
        <end position="256"/>
    </location>
</feature>
<sequence>MENYNIYDEIGHGTHSFVYKARRKRSIEYVAVKSTAKSRMDKILNEVPFLHKLDSPRVLKFFDWYESSNHIWLVLEYCMGGDLLNLITQDKQLPESTIQSFGIELVAGLQYLHTNSILYCDMKPANILIDEFGSLKLADFGLARRIPGQDATPARSLAPGSPHYMAPELFQQPTVHSFASDFWALGCVLYELRTGRQPFTHTNFSELARMIQTEPVKLPAPRCEMSPAFCNLLEQLLVKDPYQRISWDELVDHPFWSDAPQLEKKVMPRQEEFERYASVSLPKRSDSTFKGQRDHWKDMPLDHIRQRPEFEEYPDDNDNNFVNKTRAVGGQKSQEMTDIRNVINLDSKTLTVEENSSANFDTNNEIKTGSAPSIQHLSQQIEINETDDDMNDLLSDSCQMAELRHCWRDLSTPHITPPVVRSVSQSRLQLYHLFNRLDTSGSGTCIVSKLIFTAADCRVQSIIELEDIQIGEMLRVQVGLFQFPVISPKDLLSCSAEALEIQLTEIYDSLKSAPDHVKLSVLAYLFSLSCHARLAHIVVNSSILKLLVHMVTVEARQATPNKSAISILCLVLSILFHFATSTALSSPDQIHLLVASLLRVIHAPLKNHHHNLNASEQEMQPRPLALACLGELLSYMSTQHEWNLPMEGVKTILVCLEDADFAIRLYAVRAFNKMLIHCTDALRVQLISQANVLTLMRGLMQYVTNLSSLGSEERSQIIALQTATTEALAQVLRHLRTFSSVALFSSRLKRSVVLFFAKPDILHAIWRNVENFQVSAALAIASINIINVFLEIKLSTGSEAEAAAIKASRTLLVDRVIAFPTILKILQRDDTDAGDKDEFIILQAKCLNFICLSVRVNQGALVSFVQYDTLNIIESIVSIIADKLCDDEGQDDLESPETRLSINELYLTQCAINVCKLSVLMAVNLGTIYCNTHKSGENEATSYNDVEVPASNISPIPFQLFESLVRNPNCRQQFLKYLLAEDSKQYAVFLRLMARLLTSFPHTMISISWSAEKSKTIAQYVLDILTDLFESAGIVSNDIILVQQQLIFRHLMPAVLKHLHGETANNDNILAIACLRLLHVILLDFDYTDNNDEFKFYNQFIRLCFIPHINALITSRKRITENIWQSMSELLYKLLFFNSSLLREIEEVNLVPTIMILLQIPADFQSLPSYATKLVQMLLTSNDVRLELLYESGVATSMITSLTFALKHKILDETLLSLMVILLTLLDKQYKSTQQPEPTSTPVGYSELVLCGPIMLHICAWSGQEISPESATTDKCRKEELADLASRCLMLLSQV</sequence>
<feature type="binding site" evidence="3">
    <location>
        <position position="33"/>
    </location>
    <ligand>
        <name>ATP</name>
        <dbReference type="ChEBI" id="CHEBI:30616"/>
    </ligand>
</feature>
<evidence type="ECO:0000313" key="5">
    <source>
        <dbReference type="EMBL" id="TDH65912.1"/>
    </source>
</evidence>
<dbReference type="SMART" id="SM00220">
    <property type="entry name" value="S_TKc"/>
    <property type="match status" value="1"/>
</dbReference>
<dbReference type="PROSITE" id="PS00108">
    <property type="entry name" value="PROTEIN_KINASE_ST"/>
    <property type="match status" value="1"/>
</dbReference>
<evidence type="ECO:0000256" key="1">
    <source>
        <dbReference type="ARBA" id="ARBA00022741"/>
    </source>
</evidence>
<dbReference type="SUPFAM" id="SSF48371">
    <property type="entry name" value="ARM repeat"/>
    <property type="match status" value="1"/>
</dbReference>
<keyword evidence="2 3" id="KW-0067">ATP-binding</keyword>
<reference evidence="5 6" key="1">
    <citation type="journal article" date="2021" name="Genome Biol.">
        <title>AFLAP: assembly-free linkage analysis pipeline using k-mers from genome sequencing data.</title>
        <authorList>
            <person name="Fletcher K."/>
            <person name="Zhang L."/>
            <person name="Gil J."/>
            <person name="Han R."/>
            <person name="Cavanaugh K."/>
            <person name="Michelmore R."/>
        </authorList>
    </citation>
    <scope>NUCLEOTIDE SEQUENCE [LARGE SCALE GENOMIC DNA]</scope>
    <source>
        <strain evidence="5 6">SF5</strain>
    </source>
</reference>
<dbReference type="Pfam" id="PF00069">
    <property type="entry name" value="Pkinase"/>
    <property type="match status" value="1"/>
</dbReference>